<dbReference type="PANTHER" id="PTHR32089:SF112">
    <property type="entry name" value="LYSOZYME-LIKE PROTEIN-RELATED"/>
    <property type="match status" value="1"/>
</dbReference>
<comment type="caution">
    <text evidence="3">The sequence shown here is derived from an EMBL/GenBank/DDBJ whole genome shotgun (WGS) entry which is preliminary data.</text>
</comment>
<evidence type="ECO:0000313" key="3">
    <source>
        <dbReference type="EMBL" id="KIZ39102.1"/>
    </source>
</evidence>
<dbReference type="CDD" id="cd06225">
    <property type="entry name" value="HAMP"/>
    <property type="match status" value="1"/>
</dbReference>
<dbReference type="EMBL" id="JXXE01000466">
    <property type="protein sequence ID" value="KIZ39102.1"/>
    <property type="molecule type" value="Genomic_DNA"/>
</dbReference>
<evidence type="ECO:0000256" key="1">
    <source>
        <dbReference type="SAM" id="Phobius"/>
    </source>
</evidence>
<dbReference type="InterPro" id="IPR024478">
    <property type="entry name" value="HlyB_4HB_MCP"/>
</dbReference>
<reference evidence="3 4" key="1">
    <citation type="submission" date="2014-11" db="EMBL/GenBank/DDBJ databases">
        <title>Genomics and ecophysiology of heterotrophic nitrogen fixing bacteria isolated from estuarine surface water.</title>
        <authorList>
            <person name="Bentzon-Tilia M."/>
            <person name="Severin I."/>
            <person name="Hansen L.H."/>
            <person name="Riemann L."/>
        </authorList>
    </citation>
    <scope>NUCLEOTIDE SEQUENCE [LARGE SCALE GENOMIC DNA]</scope>
    <source>
        <strain evidence="3 4">BAL398</strain>
    </source>
</reference>
<organism evidence="3 4">
    <name type="scientific">Rhodopseudomonas palustris</name>
    <dbReference type="NCBI Taxonomy" id="1076"/>
    <lineage>
        <taxon>Bacteria</taxon>
        <taxon>Pseudomonadati</taxon>
        <taxon>Pseudomonadota</taxon>
        <taxon>Alphaproteobacteria</taxon>
        <taxon>Hyphomicrobiales</taxon>
        <taxon>Nitrobacteraceae</taxon>
        <taxon>Rhodopseudomonas</taxon>
    </lineage>
</organism>
<dbReference type="Pfam" id="PF12729">
    <property type="entry name" value="4HB_MCP_1"/>
    <property type="match status" value="1"/>
</dbReference>
<dbReference type="Gene3D" id="6.10.340.10">
    <property type="match status" value="1"/>
</dbReference>
<dbReference type="GO" id="GO:0007165">
    <property type="term" value="P:signal transduction"/>
    <property type="evidence" value="ECO:0007669"/>
    <property type="project" value="InterPro"/>
</dbReference>
<keyword evidence="1" id="KW-0472">Membrane</keyword>
<dbReference type="PANTHER" id="PTHR32089">
    <property type="entry name" value="METHYL-ACCEPTING CHEMOTAXIS PROTEIN MCPB"/>
    <property type="match status" value="1"/>
</dbReference>
<name>A0A0D7EHU8_RHOPL</name>
<dbReference type="PROSITE" id="PS50885">
    <property type="entry name" value="HAMP"/>
    <property type="match status" value="1"/>
</dbReference>
<feature type="domain" description="HAMP" evidence="2">
    <location>
        <begin position="212"/>
        <end position="264"/>
    </location>
</feature>
<feature type="transmembrane region" description="Helical" evidence="1">
    <location>
        <begin position="192"/>
        <end position="218"/>
    </location>
</feature>
<dbReference type="Proteomes" id="UP000032515">
    <property type="component" value="Unassembled WGS sequence"/>
</dbReference>
<dbReference type="GO" id="GO:0016020">
    <property type="term" value="C:membrane"/>
    <property type="evidence" value="ECO:0007669"/>
    <property type="project" value="InterPro"/>
</dbReference>
<keyword evidence="1" id="KW-1133">Transmembrane helix</keyword>
<feature type="transmembrane region" description="Helical" evidence="1">
    <location>
        <begin position="9"/>
        <end position="31"/>
    </location>
</feature>
<keyword evidence="1" id="KW-0812">Transmembrane</keyword>
<accession>A0A0D7EHU8</accession>
<dbReference type="AlphaFoldDB" id="A0A0D7EHU8"/>
<gene>
    <name evidence="3" type="ORF">OO17_21485</name>
</gene>
<evidence type="ECO:0000313" key="4">
    <source>
        <dbReference type="Proteomes" id="UP000032515"/>
    </source>
</evidence>
<sequence length="345" mass="37458">MSFLGKFRILTKIISVIVLIGIMVLGGAWYATSQMDQIDQGYSKFLNKDARSWIAVPRLSRNLSEIRYLSYRMVAETDPEPIRQAEEELGKAFEESVKQTNSIKELTPAFAERVDAIAVEVAKLRPVLQPIIKAAKANQNDLALAQLRSQAQPIFDTAVAETRALRVSIDNAIHKGSEDLTDSTNNTIRTTWIVMSTILAIGAALGFCIAQFGIAAPLRSLVGLLQQMAKGEAVDMVGIARKDEIGETARAVDQIKVMLADKARQEAEAKIGQDQKQAAQRKQEMIKLADSFEDAVGEIIDTVSSASTELEASASTLTATAERAQEVTTMVAAASEEASTNVQSV</sequence>
<evidence type="ECO:0000259" key="2">
    <source>
        <dbReference type="PROSITE" id="PS50885"/>
    </source>
</evidence>
<feature type="non-terminal residue" evidence="3">
    <location>
        <position position="345"/>
    </location>
</feature>
<protein>
    <recommendedName>
        <fullName evidence="2">HAMP domain-containing protein</fullName>
    </recommendedName>
</protein>
<proteinExistence type="predicted"/>
<dbReference type="InterPro" id="IPR003660">
    <property type="entry name" value="HAMP_dom"/>
</dbReference>